<keyword evidence="4" id="KW-1185">Reference proteome</keyword>
<organism evidence="3 4">
    <name type="scientific">Clavelina lepadiformis</name>
    <name type="common">Light-bulb sea squirt</name>
    <name type="synonym">Ascidia lepadiformis</name>
    <dbReference type="NCBI Taxonomy" id="159417"/>
    <lineage>
        <taxon>Eukaryota</taxon>
        <taxon>Metazoa</taxon>
        <taxon>Chordata</taxon>
        <taxon>Tunicata</taxon>
        <taxon>Ascidiacea</taxon>
        <taxon>Aplousobranchia</taxon>
        <taxon>Clavelinidae</taxon>
        <taxon>Clavelina</taxon>
    </lineage>
</organism>
<feature type="region of interest" description="Disordered" evidence="1">
    <location>
        <begin position="138"/>
        <end position="171"/>
    </location>
</feature>
<proteinExistence type="predicted"/>
<keyword evidence="2" id="KW-0472">Membrane</keyword>
<dbReference type="Proteomes" id="UP001642483">
    <property type="component" value="Unassembled WGS sequence"/>
</dbReference>
<sequence>MELSPMSVEDLEMLVQDQPESTLINHEYIFLRPSDIRFTRQFIAPELRSGILIQDAVDGILNKEFEPEKFGTLKVFKLNGNWYTWYNQRLYLNRLLEREGFLNFVPVQWVHPISKGCKDFTSINDGIVVEFREGQTLSHGPINGSKSDSSEKEEEEIIEDGHEENENEGEDEQVMKVQEELKKEISALETRTVDVAAQTEYQPLRSDVWELENFSNSLDILNPFILIALFFVLLGWYLF</sequence>
<name>A0ABP0G5Q7_CLALP</name>
<accession>A0ABP0G5Q7</accession>
<feature type="compositionally biased region" description="Acidic residues" evidence="1">
    <location>
        <begin position="151"/>
        <end position="171"/>
    </location>
</feature>
<comment type="caution">
    <text evidence="3">The sequence shown here is derived from an EMBL/GenBank/DDBJ whole genome shotgun (WGS) entry which is preliminary data.</text>
</comment>
<gene>
    <name evidence="3" type="ORF">CVLEPA_LOCUS19232</name>
</gene>
<dbReference type="EMBL" id="CAWYQH010000103">
    <property type="protein sequence ID" value="CAK8687156.1"/>
    <property type="molecule type" value="Genomic_DNA"/>
</dbReference>
<evidence type="ECO:0000256" key="2">
    <source>
        <dbReference type="SAM" id="Phobius"/>
    </source>
</evidence>
<protein>
    <submittedName>
        <fullName evidence="3">Uncharacterized protein</fullName>
    </submittedName>
</protein>
<keyword evidence="2" id="KW-1133">Transmembrane helix</keyword>
<evidence type="ECO:0000313" key="4">
    <source>
        <dbReference type="Proteomes" id="UP001642483"/>
    </source>
</evidence>
<evidence type="ECO:0000256" key="1">
    <source>
        <dbReference type="SAM" id="MobiDB-lite"/>
    </source>
</evidence>
<keyword evidence="2" id="KW-0812">Transmembrane</keyword>
<reference evidence="3 4" key="1">
    <citation type="submission" date="2024-02" db="EMBL/GenBank/DDBJ databases">
        <authorList>
            <person name="Daric V."/>
            <person name="Darras S."/>
        </authorList>
    </citation>
    <scope>NUCLEOTIDE SEQUENCE [LARGE SCALE GENOMIC DNA]</scope>
</reference>
<evidence type="ECO:0000313" key="3">
    <source>
        <dbReference type="EMBL" id="CAK8687156.1"/>
    </source>
</evidence>
<feature type="transmembrane region" description="Helical" evidence="2">
    <location>
        <begin position="220"/>
        <end position="238"/>
    </location>
</feature>